<dbReference type="Proteomes" id="UP001189122">
    <property type="component" value="Unassembled WGS sequence"/>
</dbReference>
<evidence type="ECO:0000313" key="2">
    <source>
        <dbReference type="EMBL" id="CAA2634843.1"/>
    </source>
</evidence>
<accession>A0A7I8JUF6</accession>
<reference evidence="2 3" key="1">
    <citation type="submission" date="2019-12" db="EMBL/GenBank/DDBJ databases">
        <authorList>
            <person name="Scholz U."/>
            <person name="Mascher M."/>
            <person name="Fiebig A."/>
        </authorList>
    </citation>
    <scope>NUCLEOTIDE SEQUENCE</scope>
</reference>
<proteinExistence type="predicted"/>
<sequence>MKLLTRAPPPSSSSPSGDSRGEPQSRRFSAPPGRGHCTTILPNAQDSGASPTHRRRDAETLFSCFQLTLRFI</sequence>
<evidence type="ECO:0000256" key="1">
    <source>
        <dbReference type="SAM" id="MobiDB-lite"/>
    </source>
</evidence>
<name>A0A7I8JUF6_SPIIN</name>
<dbReference type="EMBL" id="CACRZD030000018">
    <property type="protein sequence ID" value="CAA6673816.1"/>
    <property type="molecule type" value="Genomic_DNA"/>
</dbReference>
<organism evidence="2">
    <name type="scientific">Spirodela intermedia</name>
    <name type="common">Intermediate duckweed</name>
    <dbReference type="NCBI Taxonomy" id="51605"/>
    <lineage>
        <taxon>Eukaryota</taxon>
        <taxon>Viridiplantae</taxon>
        <taxon>Streptophyta</taxon>
        <taxon>Embryophyta</taxon>
        <taxon>Tracheophyta</taxon>
        <taxon>Spermatophyta</taxon>
        <taxon>Magnoliopsida</taxon>
        <taxon>Liliopsida</taxon>
        <taxon>Araceae</taxon>
        <taxon>Lemnoideae</taxon>
        <taxon>Spirodela</taxon>
    </lineage>
</organism>
<feature type="region of interest" description="Disordered" evidence="1">
    <location>
        <begin position="1"/>
        <end position="56"/>
    </location>
</feature>
<dbReference type="AlphaFoldDB" id="A0A7I8JUF6"/>
<feature type="compositionally biased region" description="Polar residues" evidence="1">
    <location>
        <begin position="40"/>
        <end position="50"/>
    </location>
</feature>
<evidence type="ECO:0000313" key="3">
    <source>
        <dbReference type="Proteomes" id="UP001189122"/>
    </source>
</evidence>
<keyword evidence="3" id="KW-1185">Reference proteome</keyword>
<protein>
    <submittedName>
        <fullName evidence="2">Uncharacterized protein</fullName>
    </submittedName>
</protein>
<gene>
    <name evidence="2" type="ORF">SI7747_18020232</name>
</gene>
<dbReference type="EMBL" id="LR743605">
    <property type="protein sequence ID" value="CAA2634843.1"/>
    <property type="molecule type" value="Genomic_DNA"/>
</dbReference>